<evidence type="ECO:0008006" key="4">
    <source>
        <dbReference type="Google" id="ProtNLM"/>
    </source>
</evidence>
<keyword evidence="3" id="KW-1185">Reference proteome</keyword>
<evidence type="ECO:0000256" key="1">
    <source>
        <dbReference type="SAM" id="SignalP"/>
    </source>
</evidence>
<gene>
    <name evidence="2" type="ORF">AVEN_257180_1</name>
</gene>
<comment type="caution">
    <text evidence="2">The sequence shown here is derived from an EMBL/GenBank/DDBJ whole genome shotgun (WGS) entry which is preliminary data.</text>
</comment>
<dbReference type="OrthoDB" id="6413113at2759"/>
<keyword evidence="1" id="KW-0732">Signal</keyword>
<evidence type="ECO:0000313" key="3">
    <source>
        <dbReference type="Proteomes" id="UP000499080"/>
    </source>
</evidence>
<organism evidence="2 3">
    <name type="scientific">Araneus ventricosus</name>
    <name type="common">Orbweaver spider</name>
    <name type="synonym">Epeira ventricosa</name>
    <dbReference type="NCBI Taxonomy" id="182803"/>
    <lineage>
        <taxon>Eukaryota</taxon>
        <taxon>Metazoa</taxon>
        <taxon>Ecdysozoa</taxon>
        <taxon>Arthropoda</taxon>
        <taxon>Chelicerata</taxon>
        <taxon>Arachnida</taxon>
        <taxon>Araneae</taxon>
        <taxon>Araneomorphae</taxon>
        <taxon>Entelegynae</taxon>
        <taxon>Araneoidea</taxon>
        <taxon>Araneidae</taxon>
        <taxon>Araneus</taxon>
    </lineage>
</organism>
<name>A0A4Y2F5W4_ARAVE</name>
<proteinExistence type="predicted"/>
<feature type="signal peptide" evidence="1">
    <location>
        <begin position="1"/>
        <end position="18"/>
    </location>
</feature>
<accession>A0A4Y2F5W4</accession>
<evidence type="ECO:0000313" key="2">
    <source>
        <dbReference type="EMBL" id="GBM35474.1"/>
    </source>
</evidence>
<dbReference type="Proteomes" id="UP000499080">
    <property type="component" value="Unassembled WGS sequence"/>
</dbReference>
<protein>
    <recommendedName>
        <fullName evidence="4">DUF19 domain-containing protein</fullName>
    </recommendedName>
</protein>
<dbReference type="EMBL" id="BGPR01000786">
    <property type="protein sequence ID" value="GBM35474.1"/>
    <property type="molecule type" value="Genomic_DNA"/>
</dbReference>
<feature type="chain" id="PRO_5021368898" description="DUF19 domain-containing protein" evidence="1">
    <location>
        <begin position="19"/>
        <end position="174"/>
    </location>
</feature>
<sequence length="174" mass="19671">MFLLNIFIIGVIAGLASCDIDCFNKESSPCRPELRNDEKSSLDDYCRSQLPFIYCLNNAANKCGSFQEEIKTWFDAAKVACTDGTKLNKALEANIDCITGATRDAECLNGSEEDLKDQPEDKQLCQQFETVTDCLYQKIEYACGRNVADSFLAIYEPMVQYQLKICKEIILKRE</sequence>
<reference evidence="2 3" key="1">
    <citation type="journal article" date="2019" name="Sci. Rep.">
        <title>Orb-weaving spider Araneus ventricosus genome elucidates the spidroin gene catalogue.</title>
        <authorList>
            <person name="Kono N."/>
            <person name="Nakamura H."/>
            <person name="Ohtoshi R."/>
            <person name="Moran D.A.P."/>
            <person name="Shinohara A."/>
            <person name="Yoshida Y."/>
            <person name="Fujiwara M."/>
            <person name="Mori M."/>
            <person name="Tomita M."/>
            <person name="Arakawa K."/>
        </authorList>
    </citation>
    <scope>NUCLEOTIDE SEQUENCE [LARGE SCALE GENOMIC DNA]</scope>
</reference>
<dbReference type="AlphaFoldDB" id="A0A4Y2F5W4"/>